<sequence>MCLTHAHFITRDHALEALATSIPSWLLLGALQTGTLWDHHEQIEISFMSGSGTRHQRRKVKRIFQEIFRFTNLTLLWVNDGDGHVRIAFDDGFASQSTVGTKCLWVPKNHWTMNLQSIRPNDDCPSHMEEQTIKHECMHLLAFVHEHQVPERLKHYLFNQSKVDKYYKRQLGMSEEDIKTNITNLWPPGKLENHSPFDPKSITQYQFPGHLIQNGRGTPRNTELSPTDKAVLVLNYARLAPDPLVSGWTVAYAADVIGIKNGWREKIIAATHPHDVRRLYSEWSASPQASAFSTRKGPRGLGEAVQVAVNCILFGTLGLLAAFKLLRSLL</sequence>
<dbReference type="InterPro" id="IPR024079">
    <property type="entry name" value="MetalloPept_cat_dom_sf"/>
</dbReference>
<dbReference type="GO" id="GO:0006508">
    <property type="term" value="P:proteolysis"/>
    <property type="evidence" value="ECO:0007669"/>
    <property type="project" value="InterPro"/>
</dbReference>
<keyword evidence="1" id="KW-1133">Transmembrane helix</keyword>
<dbReference type="AlphaFoldDB" id="A0AAD5Y8V8"/>
<feature type="domain" description="Peptidase M12A" evidence="2">
    <location>
        <begin position="46"/>
        <end position="181"/>
    </location>
</feature>
<dbReference type="Gene3D" id="3.40.390.10">
    <property type="entry name" value="Collagenase (Catalytic Domain)"/>
    <property type="match status" value="1"/>
</dbReference>
<dbReference type="EMBL" id="JANAWD010000828">
    <property type="protein sequence ID" value="KAJ3475604.1"/>
    <property type="molecule type" value="Genomic_DNA"/>
</dbReference>
<dbReference type="Proteomes" id="UP001212997">
    <property type="component" value="Unassembled WGS sequence"/>
</dbReference>
<evidence type="ECO:0000313" key="3">
    <source>
        <dbReference type="EMBL" id="KAJ3475604.1"/>
    </source>
</evidence>
<evidence type="ECO:0000313" key="4">
    <source>
        <dbReference type="Proteomes" id="UP001212997"/>
    </source>
</evidence>
<accession>A0AAD5Y8V8</accession>
<comment type="caution">
    <text evidence="3">The sequence shown here is derived from an EMBL/GenBank/DDBJ whole genome shotgun (WGS) entry which is preliminary data.</text>
</comment>
<dbReference type="Pfam" id="PF01400">
    <property type="entry name" value="Astacin"/>
    <property type="match status" value="1"/>
</dbReference>
<dbReference type="GO" id="GO:0004222">
    <property type="term" value="F:metalloendopeptidase activity"/>
    <property type="evidence" value="ECO:0007669"/>
    <property type="project" value="InterPro"/>
</dbReference>
<proteinExistence type="predicted"/>
<keyword evidence="4" id="KW-1185">Reference proteome</keyword>
<evidence type="ECO:0000256" key="1">
    <source>
        <dbReference type="SAM" id="Phobius"/>
    </source>
</evidence>
<protein>
    <recommendedName>
        <fullName evidence="2">Peptidase M12A domain-containing protein</fullName>
    </recommendedName>
</protein>
<feature type="transmembrane region" description="Helical" evidence="1">
    <location>
        <begin position="304"/>
        <end position="326"/>
    </location>
</feature>
<gene>
    <name evidence="3" type="ORF">NLI96_g11732</name>
</gene>
<dbReference type="SUPFAM" id="SSF55486">
    <property type="entry name" value="Metalloproteases ('zincins'), catalytic domain"/>
    <property type="match status" value="1"/>
</dbReference>
<dbReference type="InterPro" id="IPR001506">
    <property type="entry name" value="Peptidase_M12A"/>
</dbReference>
<name>A0AAD5Y8V8_9APHY</name>
<evidence type="ECO:0000259" key="2">
    <source>
        <dbReference type="Pfam" id="PF01400"/>
    </source>
</evidence>
<keyword evidence="1" id="KW-0812">Transmembrane</keyword>
<keyword evidence="1" id="KW-0472">Membrane</keyword>
<organism evidence="3 4">
    <name type="scientific">Meripilus lineatus</name>
    <dbReference type="NCBI Taxonomy" id="2056292"/>
    <lineage>
        <taxon>Eukaryota</taxon>
        <taxon>Fungi</taxon>
        <taxon>Dikarya</taxon>
        <taxon>Basidiomycota</taxon>
        <taxon>Agaricomycotina</taxon>
        <taxon>Agaricomycetes</taxon>
        <taxon>Polyporales</taxon>
        <taxon>Meripilaceae</taxon>
        <taxon>Meripilus</taxon>
    </lineage>
</organism>
<reference evidence="3" key="1">
    <citation type="submission" date="2022-07" db="EMBL/GenBank/DDBJ databases">
        <title>Genome Sequence of Physisporinus lineatus.</title>
        <authorList>
            <person name="Buettner E."/>
        </authorList>
    </citation>
    <scope>NUCLEOTIDE SEQUENCE</scope>
    <source>
        <strain evidence="3">VT162</strain>
    </source>
</reference>